<comment type="caution">
    <text evidence="2">The sequence shown here is derived from an EMBL/GenBank/DDBJ whole genome shotgun (WGS) entry which is preliminary data.</text>
</comment>
<feature type="domain" description="N-acetyltransferase" evidence="1">
    <location>
        <begin position="15"/>
        <end position="162"/>
    </location>
</feature>
<sequence length="172" mass="19169">MPHNSPGFLRINSSDANVDLRLISIEEGEDLRQRVLRPGQPDWRFPFLPQAEFFHMGAFHGQQLISVVSLLEEEVVGDSTNGAAAWRLRGMATVPEMQNRGIGGLLLEHGVAEVINRYGSLVWCYGRTSADQFYQSHGFQPHGEIFDIEGAGLHALYIRPLGNGLQRKTRSA</sequence>
<dbReference type="Pfam" id="PF13508">
    <property type="entry name" value="Acetyltransf_7"/>
    <property type="match status" value="1"/>
</dbReference>
<organism evidence="2 3">
    <name type="scientific">Mesorhizobium dulcispinae</name>
    <dbReference type="NCBI Taxonomy" id="3072316"/>
    <lineage>
        <taxon>Bacteria</taxon>
        <taxon>Pseudomonadati</taxon>
        <taxon>Pseudomonadota</taxon>
        <taxon>Alphaproteobacteria</taxon>
        <taxon>Hyphomicrobiales</taxon>
        <taxon>Phyllobacteriaceae</taxon>
        <taxon>Mesorhizobium</taxon>
    </lineage>
</organism>
<evidence type="ECO:0000313" key="2">
    <source>
        <dbReference type="EMBL" id="MDX8476558.1"/>
    </source>
</evidence>
<keyword evidence="3" id="KW-1185">Reference proteome</keyword>
<gene>
    <name evidence="2" type="ORF">RFM27_31310</name>
</gene>
<dbReference type="InterPro" id="IPR016181">
    <property type="entry name" value="Acyl_CoA_acyltransferase"/>
</dbReference>
<accession>A0ABU4XR89</accession>
<reference evidence="2 3" key="1">
    <citation type="submission" date="2023-08" db="EMBL/GenBank/DDBJ databases">
        <title>Implementing the SeqCode for naming new Mesorhizobium species isolated from Vachellia karroo root nodules.</title>
        <authorList>
            <person name="Van Lill M."/>
        </authorList>
    </citation>
    <scope>NUCLEOTIDE SEQUENCE [LARGE SCALE GENOMIC DNA]</scope>
    <source>
        <strain evidence="2 3">VK23A</strain>
    </source>
</reference>
<dbReference type="Gene3D" id="3.40.630.30">
    <property type="match status" value="1"/>
</dbReference>
<dbReference type="InterPro" id="IPR000182">
    <property type="entry name" value="GNAT_dom"/>
</dbReference>
<dbReference type="EMBL" id="JAVIIZ010000036">
    <property type="protein sequence ID" value="MDX8476558.1"/>
    <property type="molecule type" value="Genomic_DNA"/>
</dbReference>
<evidence type="ECO:0000259" key="1">
    <source>
        <dbReference type="PROSITE" id="PS51186"/>
    </source>
</evidence>
<proteinExistence type="predicted"/>
<name>A0ABU4XR89_9HYPH</name>
<dbReference type="Proteomes" id="UP001271780">
    <property type="component" value="Unassembled WGS sequence"/>
</dbReference>
<dbReference type="SUPFAM" id="SSF55729">
    <property type="entry name" value="Acyl-CoA N-acyltransferases (Nat)"/>
    <property type="match status" value="1"/>
</dbReference>
<dbReference type="PROSITE" id="PS51186">
    <property type="entry name" value="GNAT"/>
    <property type="match status" value="1"/>
</dbReference>
<evidence type="ECO:0000313" key="3">
    <source>
        <dbReference type="Proteomes" id="UP001271780"/>
    </source>
</evidence>
<dbReference type="RefSeq" id="WP_320319000.1">
    <property type="nucleotide sequence ID" value="NZ_JAVIIX010000034.1"/>
</dbReference>
<dbReference type="CDD" id="cd04301">
    <property type="entry name" value="NAT_SF"/>
    <property type="match status" value="1"/>
</dbReference>
<protein>
    <submittedName>
        <fullName evidence="2">GNAT family N-acetyltransferase</fullName>
    </submittedName>
</protein>